<name>A2EDN3_TRIV3</name>
<keyword evidence="2" id="KW-0678">Repressor</keyword>
<dbReference type="InterPro" id="IPR007196">
    <property type="entry name" value="CCR4-Not_Not1_C"/>
</dbReference>
<dbReference type="PANTHER" id="PTHR13162:SF8">
    <property type="entry name" value="CCR4-NOT TRANSCRIPTION COMPLEX SUBUNIT 1"/>
    <property type="match status" value="1"/>
</dbReference>
<feature type="domain" description="CCR4-Not complex component Not1 C-terminal" evidence="6">
    <location>
        <begin position="1557"/>
        <end position="1678"/>
    </location>
</feature>
<dbReference type="GO" id="GO:0000932">
    <property type="term" value="C:P-body"/>
    <property type="evidence" value="ECO:0000318"/>
    <property type="project" value="GO_Central"/>
</dbReference>
<dbReference type="InterPro" id="IPR024557">
    <property type="entry name" value="CNOT1_dom_4"/>
</dbReference>
<evidence type="ECO:0000259" key="6">
    <source>
        <dbReference type="Pfam" id="PF04054"/>
    </source>
</evidence>
<dbReference type="GO" id="GO:0017148">
    <property type="term" value="P:negative regulation of translation"/>
    <property type="evidence" value="ECO:0007669"/>
    <property type="project" value="InterPro"/>
</dbReference>
<dbReference type="Gene3D" id="1.25.40.180">
    <property type="match status" value="1"/>
</dbReference>
<dbReference type="OrthoDB" id="1933107at2759"/>
<dbReference type="GO" id="GO:0060090">
    <property type="term" value="F:molecular adaptor activity"/>
    <property type="evidence" value="ECO:0000318"/>
    <property type="project" value="GO_Central"/>
</dbReference>
<dbReference type="EMBL" id="DS113362">
    <property type="protein sequence ID" value="EAY09198.1"/>
    <property type="molecule type" value="Genomic_DNA"/>
</dbReference>
<dbReference type="VEuPathDB" id="TrichDB:TVAGG3_0944390"/>
<dbReference type="PANTHER" id="PTHR13162">
    <property type="entry name" value="CCR4-NOT TRANSCRIPTION COMPLEX"/>
    <property type="match status" value="1"/>
</dbReference>
<evidence type="ECO:0000313" key="10">
    <source>
        <dbReference type="Proteomes" id="UP000001542"/>
    </source>
</evidence>
<dbReference type="Gene3D" id="1.25.40.840">
    <property type="entry name" value="CCR4-NOT transcription complex subunit 1 TTP binding domain"/>
    <property type="match status" value="1"/>
</dbReference>
<dbReference type="InParanoid" id="A2EDN3"/>
<keyword evidence="10" id="KW-1185">Reference proteome</keyword>
<dbReference type="Pfam" id="PF04054">
    <property type="entry name" value="Not1"/>
    <property type="match status" value="1"/>
</dbReference>
<dbReference type="GO" id="GO:0030015">
    <property type="term" value="C:CCR4-NOT core complex"/>
    <property type="evidence" value="ECO:0000318"/>
    <property type="project" value="GO_Central"/>
</dbReference>
<reference evidence="9" key="2">
    <citation type="journal article" date="2007" name="Science">
        <title>Draft genome sequence of the sexually transmitted pathogen Trichomonas vaginalis.</title>
        <authorList>
            <person name="Carlton J.M."/>
            <person name="Hirt R.P."/>
            <person name="Silva J.C."/>
            <person name="Delcher A.L."/>
            <person name="Schatz M."/>
            <person name="Zhao Q."/>
            <person name="Wortman J.R."/>
            <person name="Bidwell S.L."/>
            <person name="Alsmark U.C.M."/>
            <person name="Besteiro S."/>
            <person name="Sicheritz-Ponten T."/>
            <person name="Noel C.J."/>
            <person name="Dacks J.B."/>
            <person name="Foster P.G."/>
            <person name="Simillion C."/>
            <person name="Van de Peer Y."/>
            <person name="Miranda-Saavedra D."/>
            <person name="Barton G.J."/>
            <person name="Westrop G.D."/>
            <person name="Mueller S."/>
            <person name="Dessi D."/>
            <person name="Fiori P.L."/>
            <person name="Ren Q."/>
            <person name="Paulsen I."/>
            <person name="Zhang H."/>
            <person name="Bastida-Corcuera F.D."/>
            <person name="Simoes-Barbosa A."/>
            <person name="Brown M.T."/>
            <person name="Hayes R.D."/>
            <person name="Mukherjee M."/>
            <person name="Okumura C.Y."/>
            <person name="Schneider R."/>
            <person name="Smith A.J."/>
            <person name="Vanacova S."/>
            <person name="Villalvazo M."/>
            <person name="Haas B.J."/>
            <person name="Pertea M."/>
            <person name="Feldblyum T.V."/>
            <person name="Utterback T.R."/>
            <person name="Shu C.L."/>
            <person name="Osoegawa K."/>
            <person name="de Jong P.J."/>
            <person name="Hrdy I."/>
            <person name="Horvathova L."/>
            <person name="Zubacova Z."/>
            <person name="Dolezal P."/>
            <person name="Malik S.B."/>
            <person name="Logsdon J.M. Jr."/>
            <person name="Henze K."/>
            <person name="Gupta A."/>
            <person name="Wang C.C."/>
            <person name="Dunne R.L."/>
            <person name="Upcroft J.A."/>
            <person name="Upcroft P."/>
            <person name="White O."/>
            <person name="Salzberg S.L."/>
            <person name="Tang P."/>
            <person name="Chiu C.-H."/>
            <person name="Lee Y.-S."/>
            <person name="Embley T.M."/>
            <person name="Coombs G.H."/>
            <person name="Mottram J.C."/>
            <person name="Tachezy J."/>
            <person name="Fraser-Liggett C.M."/>
            <person name="Johnson P.J."/>
        </authorList>
    </citation>
    <scope>NUCLEOTIDE SEQUENCE [LARGE SCALE GENOMIC DNA]</scope>
    <source>
        <strain evidence="9">G3</strain>
    </source>
</reference>
<dbReference type="STRING" id="5722.A2EDN3"/>
<evidence type="ECO:0000313" key="9">
    <source>
        <dbReference type="EMBL" id="EAY09198.1"/>
    </source>
</evidence>
<dbReference type="Proteomes" id="UP000001542">
    <property type="component" value="Unassembled WGS sequence"/>
</dbReference>
<comment type="subcellular location">
    <subcellularLocation>
        <location evidence="1">Nucleus</location>
    </subcellularLocation>
</comment>
<evidence type="ECO:0000256" key="2">
    <source>
        <dbReference type="ARBA" id="ARBA00022491"/>
    </source>
</evidence>
<dbReference type="eggNOG" id="KOG1831">
    <property type="taxonomic scope" value="Eukaryota"/>
</dbReference>
<dbReference type="FunCoup" id="A2EDN3">
    <property type="interactions" value="777"/>
</dbReference>
<dbReference type="Pfam" id="PF16415">
    <property type="entry name" value="CNOT1_CAF1_bind"/>
    <property type="match status" value="1"/>
</dbReference>
<dbReference type="GO" id="GO:0000288">
    <property type="term" value="P:nuclear-transcribed mRNA catabolic process, deadenylation-dependent decay"/>
    <property type="evidence" value="ECO:0000318"/>
    <property type="project" value="GO_Central"/>
</dbReference>
<organism evidence="9 10">
    <name type="scientific">Trichomonas vaginalis (strain ATCC PRA-98 / G3)</name>
    <dbReference type="NCBI Taxonomy" id="412133"/>
    <lineage>
        <taxon>Eukaryota</taxon>
        <taxon>Metamonada</taxon>
        <taxon>Parabasalia</taxon>
        <taxon>Trichomonadida</taxon>
        <taxon>Trichomonadidae</taxon>
        <taxon>Trichomonas</taxon>
    </lineage>
</organism>
<dbReference type="KEGG" id="tva:4767116"/>
<keyword evidence="4" id="KW-0804">Transcription</keyword>
<feature type="domain" description="CCR4-NOT transcription complex subunit 1 CAF1-binding" evidence="8">
    <location>
        <begin position="839"/>
        <end position="976"/>
    </location>
</feature>
<keyword evidence="5" id="KW-0539">Nucleus</keyword>
<dbReference type="SMR" id="A2EDN3"/>
<reference evidence="9" key="1">
    <citation type="submission" date="2006-10" db="EMBL/GenBank/DDBJ databases">
        <authorList>
            <person name="Amadeo P."/>
            <person name="Zhao Q."/>
            <person name="Wortman J."/>
            <person name="Fraser-Liggett C."/>
            <person name="Carlton J."/>
        </authorList>
    </citation>
    <scope>NUCLEOTIDE SEQUENCE</scope>
    <source>
        <strain evidence="9">G3</strain>
    </source>
</reference>
<evidence type="ECO:0000259" key="7">
    <source>
        <dbReference type="Pfam" id="PF12842"/>
    </source>
</evidence>
<gene>
    <name evidence="9" type="ORF">TVAG_308870</name>
</gene>
<dbReference type="Pfam" id="PF12842">
    <property type="entry name" value="DUF3819"/>
    <property type="match status" value="1"/>
</dbReference>
<dbReference type="Gene3D" id="1.25.40.790">
    <property type="match status" value="1"/>
</dbReference>
<evidence type="ECO:0000256" key="4">
    <source>
        <dbReference type="ARBA" id="ARBA00023163"/>
    </source>
</evidence>
<protein>
    <recommendedName>
        <fullName evidence="11">CCR4-Not complex component, Not1 family protein</fullName>
    </recommendedName>
</protein>
<feature type="domain" description="CCR4-NOT transcription complex subunit 1" evidence="7">
    <location>
        <begin position="1042"/>
        <end position="1176"/>
    </location>
</feature>
<evidence type="ECO:0000256" key="1">
    <source>
        <dbReference type="ARBA" id="ARBA00004123"/>
    </source>
</evidence>
<evidence type="ECO:0000259" key="8">
    <source>
        <dbReference type="Pfam" id="PF16415"/>
    </source>
</evidence>
<evidence type="ECO:0000256" key="5">
    <source>
        <dbReference type="ARBA" id="ARBA00023242"/>
    </source>
</evidence>
<evidence type="ECO:0000256" key="3">
    <source>
        <dbReference type="ARBA" id="ARBA00023015"/>
    </source>
</evidence>
<dbReference type="InterPro" id="IPR038535">
    <property type="entry name" value="CNOT1_TTP_bind_sf"/>
</dbReference>
<dbReference type="RefSeq" id="XP_001321421.1">
    <property type="nucleotide sequence ID" value="XM_001321386.1"/>
</dbReference>
<dbReference type="VEuPathDB" id="TrichDB:TVAG_308870"/>
<accession>A2EDN3</accession>
<dbReference type="GO" id="GO:0005634">
    <property type="term" value="C:nucleus"/>
    <property type="evidence" value="ECO:0007669"/>
    <property type="project" value="UniProtKB-SubCell"/>
</dbReference>
<proteinExistence type="predicted"/>
<sequence length="1882" mass="214238">MARNRKEASIIPPPFNFGAIFSDNIIDTELESKNPADISNDLFTIVSSTDQNVSVAILLSLFSKIQKQENAELKQKLIDIVQSFVNLIQNQVWFRLIVLKFFNKLSEFPEAVLHLLNSHTSLTLLVHAASTKFTTESQAFIQNNIIRNLSNTANAKLSQNVLFELCDLHIPDFDPDTIFGQKEAPEFSPYLSPLKLSSQQTNVEISSFENIPIQSVLAESNEKLISNKARLCELFSFYPDFNEYHAASFIFCLVQPHYHYKEFLEKKLEPDSRNRLLEMHKEIFESKNLSIPNIINHFQDLDTQQLQVDSCTLLFTILRSLTHGQPINPLSFTSQWKNPQLQHSILSYITVNSVPNLDFSKTPKQINIDGFIPSGSSFDNCCNCWKSLEFVQRATQLLSNDSAMLNKFFEPLIQRYPAVLIAIFSRSDFASTNNIIDIATQALGKLVHQNLSGIVNELFKTSSSFITLLLLNLYKNQPNVVDRIYTTFSDHINQLLESTDIFFATDCAMIAAVNKTIDIGHFVENYTKKNGPDSIQHIIDFIVQKVKQVNSQQLLVITNLFSYLSEHINEYTINQQIFIETAAKSATEIQPALVIPSYDIKVPQKMYTETKEQATQFMAKLLSNQISPNEFFSFLCKERFVNPLFFSETVLLIISEIERIDELKIPTIKSLAKVTADLVISHHLNRSKTDKILQQIKLLLNNEEQTQSYLFGIIALEVILPKIDNFPQFIFDVMRETRIRDLSPEIFDQIQKVGQKINEPLHSTLPKTINIHPLLQRFFTMKPPSPLIAKSLLNLSQEPLSLHDLFKRQTLPYDWTALAVVDTIQDKPALLPAFIPSIMENPDFIPIVFHAAAARSLQHILSPEFGKYEGCLRRRRLYVLGNLIGTITLKENRPILSRFLDLKKLLLYGISQGKLYGIVPFVVTILQSASPFFNPPNPYTSGLLYILAGICCMDSIKVYIKEQILGLFNNMGITTAMFDNLPKYFPLNTDSNYDYLITPYSMIHFLSAPDIERITTFDTNSLSQFIQQNVIIPDNSEIPLSLKEKIKEVVVNYLVSFLHKDGPLLADKAANTTLELVRKDFKNAQAPEIMLEPAHQMVHQLSNSLTLFNAIYKLPANLVKKLHSVISTPDNDWIDEIAAKNYEWIAQVLRDSVAIRSWNTVKTILMKEIEEERQHRSRNFTTLPPGLSSNGCIQSQQVYSEYRDLSFSQQSYPFNKDDKVVIDKEFDEYLSEFKVIVPFEQSYTGNTPDDGSVNDLLDKCPNFVIETITFDRFKSILKAILKYASKCPSRPFEIVLCHVIEKVVTSVNPSIIKQSRQYVMSWVHNLLPPYIVCELVRLKLVVEKDLDIEFSTLMNSEPFNTRIMIHVMQALYFGMVETSKLNAREMISSLTFVCTILQSQLDILKDTQLSRYSQYLKSLTKVFETVFAPENGIPTDTRLSKLVTYDASENLTNQRHINAIQKWHAAYCDRDIMDYTEETKEVLVCGASTIAALFGQESLKACNLFMETVSKLQNTTQYALDVLEAASQNVKGIGNVIGHDMTKYYQIIRKCIVMLTNTDKFEQIAMTLHNIRPSISPSFAFAWVQLISDKIFVSPLLQNNNSWTSFFVLLADYISSVGLMTKKMSDSDKEAFDVMYRALLRLILILSHDYNEFMASAAPLLVQIVPLSFTQMRNVLLSLDSKPNSSFTRAASQFSFVPEKFRTSLNATFPQKSFDKSQCLNCVQMLTEKDSPVTLIYAFVSSILQSMTFLKQADNTEDSPAFMAMQVLFEECDASHAYDVICAIVDNVRGDEKEATNPKRLLLSLLNSTMSIKQGLTASELSLRAIFERCSAAAKPPNALQQFFKDILAQDSRTQFLSSMNYVKNNPQVSDYIQKNLANTKK</sequence>
<evidence type="ECO:0008006" key="11">
    <source>
        <dbReference type="Google" id="ProtNLM"/>
    </source>
</evidence>
<dbReference type="InterPro" id="IPR040398">
    <property type="entry name" value="Not1"/>
</dbReference>
<dbReference type="InterPro" id="IPR032191">
    <property type="entry name" value="CNOT1_CAF1_bind"/>
</dbReference>
<keyword evidence="3" id="KW-0805">Transcription regulation</keyword>